<keyword evidence="4" id="KW-1185">Reference proteome</keyword>
<accession>A0ABY5PBN0</accession>
<feature type="transmembrane region" description="Helical" evidence="1">
    <location>
        <begin position="21"/>
        <end position="42"/>
    </location>
</feature>
<sequence>MELHEGETVLFEGHPSWRSALLFFAKGIGLGVLIGAILFFAIGTAAGIAALAVIAAITIIASLVVRQATKYVITDERLHIRRGIVSRSIHETRLSRVQDVAIEQGVFERILRIGRADFDTAADKDDQFVFEGIANPDEVRAAVDKAHRLAEHKTPPGEGTVGL</sequence>
<protein>
    <submittedName>
        <fullName evidence="3">PH domain-containing protein</fullName>
    </submittedName>
</protein>
<dbReference type="Proteomes" id="UP001058860">
    <property type="component" value="Chromosome"/>
</dbReference>
<feature type="transmembrane region" description="Helical" evidence="1">
    <location>
        <begin position="48"/>
        <end position="65"/>
    </location>
</feature>
<dbReference type="EMBL" id="CP088295">
    <property type="protein sequence ID" value="UUY02079.1"/>
    <property type="molecule type" value="Genomic_DNA"/>
</dbReference>
<evidence type="ECO:0000313" key="3">
    <source>
        <dbReference type="EMBL" id="UUY02079.1"/>
    </source>
</evidence>
<evidence type="ECO:0000259" key="2">
    <source>
        <dbReference type="Pfam" id="PF03703"/>
    </source>
</evidence>
<evidence type="ECO:0000256" key="1">
    <source>
        <dbReference type="SAM" id="Phobius"/>
    </source>
</evidence>
<name>A0ABY5PBN0_9ACTN</name>
<dbReference type="Pfam" id="PF03703">
    <property type="entry name" value="bPH_2"/>
    <property type="match status" value="1"/>
</dbReference>
<keyword evidence="1" id="KW-1133">Transmembrane helix</keyword>
<dbReference type="PANTHER" id="PTHR37938:SF1">
    <property type="entry name" value="BLL0215 PROTEIN"/>
    <property type="match status" value="1"/>
</dbReference>
<dbReference type="InterPro" id="IPR005182">
    <property type="entry name" value="YdbS-like_PH"/>
</dbReference>
<gene>
    <name evidence="3" type="ORF">LRS13_15300</name>
</gene>
<keyword evidence="1" id="KW-0472">Membrane</keyword>
<organism evidence="3 4">
    <name type="scientific">Svornostia abyssi</name>
    <dbReference type="NCBI Taxonomy" id="2898438"/>
    <lineage>
        <taxon>Bacteria</taxon>
        <taxon>Bacillati</taxon>
        <taxon>Actinomycetota</taxon>
        <taxon>Thermoleophilia</taxon>
        <taxon>Solirubrobacterales</taxon>
        <taxon>Baekduiaceae</taxon>
        <taxon>Svornostia</taxon>
    </lineage>
</organism>
<dbReference type="PANTHER" id="PTHR37938">
    <property type="entry name" value="BLL0215 PROTEIN"/>
    <property type="match status" value="1"/>
</dbReference>
<keyword evidence="1" id="KW-0812">Transmembrane</keyword>
<feature type="domain" description="YdbS-like PH" evidence="2">
    <location>
        <begin position="67"/>
        <end position="140"/>
    </location>
</feature>
<dbReference type="RefSeq" id="WP_353862615.1">
    <property type="nucleotide sequence ID" value="NZ_CP088295.1"/>
</dbReference>
<evidence type="ECO:0000313" key="4">
    <source>
        <dbReference type="Proteomes" id="UP001058860"/>
    </source>
</evidence>
<reference evidence="4" key="1">
    <citation type="submission" date="2021-11" db="EMBL/GenBank/DDBJ databases">
        <title>Cultivation dependent microbiological survey of springs from the worlds oldest radium mine currently devoted to the extraction of radon-saturated water.</title>
        <authorList>
            <person name="Kapinusova G."/>
            <person name="Smrhova T."/>
            <person name="Strejcek M."/>
            <person name="Suman J."/>
            <person name="Jani K."/>
            <person name="Pajer P."/>
            <person name="Uhlik O."/>
        </authorList>
    </citation>
    <scope>NUCLEOTIDE SEQUENCE [LARGE SCALE GENOMIC DNA]</scope>
    <source>
        <strain evidence="4">J379</strain>
    </source>
</reference>
<proteinExistence type="predicted"/>